<evidence type="ECO:0000256" key="4">
    <source>
        <dbReference type="PROSITE-ProRule" id="PRU00175"/>
    </source>
</evidence>
<evidence type="ECO:0000256" key="2">
    <source>
        <dbReference type="ARBA" id="ARBA00022771"/>
    </source>
</evidence>
<dbReference type="SUPFAM" id="SSF54236">
    <property type="entry name" value="Ubiquitin-like"/>
    <property type="match status" value="1"/>
</dbReference>
<dbReference type="STRING" id="282301.A0A1I8IPF8"/>
<dbReference type="InterPro" id="IPR018979">
    <property type="entry name" value="FERM_N"/>
</dbReference>
<keyword evidence="3" id="KW-0862">Zinc</keyword>
<evidence type="ECO:0000313" key="8">
    <source>
        <dbReference type="WBParaSite" id="maker-uti_cns_0014698-snap-gene-0.3-mRNA-1"/>
    </source>
</evidence>
<evidence type="ECO:0000313" key="7">
    <source>
        <dbReference type="WBParaSite" id="maker-uti_cns_0014680-snap-gene-0.2-mRNA-1"/>
    </source>
</evidence>
<dbReference type="SMART" id="SM01196">
    <property type="entry name" value="FERM_C"/>
    <property type="match status" value="1"/>
</dbReference>
<dbReference type="WBParaSite" id="maker-uti_cns_0014680-snap-gene-0.2-mRNA-1">
    <property type="protein sequence ID" value="maker-uti_cns_0014680-snap-gene-0.2-mRNA-1"/>
    <property type="gene ID" value="maker-uti_cns_0014680-snap-gene-0.2"/>
</dbReference>
<dbReference type="Gene3D" id="3.10.20.90">
    <property type="entry name" value="Phosphatidylinositol 3-kinase Catalytic Subunit, Chain A, domain 1"/>
    <property type="match status" value="1"/>
</dbReference>
<dbReference type="GO" id="GO:0004842">
    <property type="term" value="F:ubiquitin-protein transferase activity"/>
    <property type="evidence" value="ECO:0007669"/>
    <property type="project" value="TreeGrafter"/>
</dbReference>
<dbReference type="OrthoDB" id="10037309at2759"/>
<dbReference type="FunFam" id="1.10.1170.10:FF:000002">
    <property type="entry name" value="Baculoviral IAP repeat containing 7"/>
    <property type="match status" value="1"/>
</dbReference>
<keyword evidence="6" id="KW-1185">Reference proteome</keyword>
<dbReference type="Proteomes" id="UP000095280">
    <property type="component" value="Unplaced"/>
</dbReference>
<dbReference type="PANTHER" id="PTHR23280">
    <property type="entry name" value="4.1 G PROTEIN"/>
    <property type="match status" value="1"/>
</dbReference>
<dbReference type="GO" id="GO:0006511">
    <property type="term" value="P:ubiquitin-dependent protein catabolic process"/>
    <property type="evidence" value="ECO:0007669"/>
    <property type="project" value="TreeGrafter"/>
</dbReference>
<dbReference type="AlphaFoldDB" id="A0A1I8IPF8"/>
<dbReference type="Pfam" id="PF13920">
    <property type="entry name" value="zf-C3HC4_3"/>
    <property type="match status" value="1"/>
</dbReference>
<evidence type="ECO:0000256" key="1">
    <source>
        <dbReference type="ARBA" id="ARBA00022723"/>
    </source>
</evidence>
<dbReference type="InterPro" id="IPR013083">
    <property type="entry name" value="Znf_RING/FYVE/PHD"/>
</dbReference>
<name>A0A1I8IPF8_9PLAT</name>
<dbReference type="InterPro" id="IPR029071">
    <property type="entry name" value="Ubiquitin-like_domsf"/>
</dbReference>
<sequence>MSCLVHYEVTLPDGRVRVVSFDKSASGYDCIKLLCRSEGVFEEADYFGLTYPGSRGEELWVNSRNRLAKQVPRPGRCQLRLAVRFFVQPHMLVEEATRQLFHLEALRRAGHQHPTEAARTTTLEQVANGAAYGCHFHPVKDCQRRKLLIGVDCESVLLCRADGGVLLRYAFPRVQKVTRSGRLIYLLLSNQDGIAREFGFRLASGKAAEGLYRCVTETHSFFRSGSVRSRLAMQRRRRHPLRNSPRVGDLKASLAALIKGGAVGSDAVNSEAKSAEDCCPCSCYAFDVRCTAKEVHDAARRRQFRDLRSAGGALKPAVAAAATTAEPAACPAGPDESINALASRLECLLQERTCCLCSDQPISIVLVPCSHMLSCQDCSAKLLECPICRGQIAGKQTVLLP</sequence>
<accession>A0A1I8IPF8</accession>
<dbReference type="SUPFAM" id="SSF50729">
    <property type="entry name" value="PH domain-like"/>
    <property type="match status" value="1"/>
</dbReference>
<dbReference type="Gene3D" id="3.30.40.10">
    <property type="entry name" value="Zinc/RING finger domain, C3HC4 (zinc finger)"/>
    <property type="match status" value="1"/>
</dbReference>
<dbReference type="Gene3D" id="2.30.29.30">
    <property type="entry name" value="Pleckstrin-homology domain (PH domain)/Phosphotyrosine-binding domain (PTB)"/>
    <property type="match status" value="1"/>
</dbReference>
<dbReference type="InterPro" id="IPR001841">
    <property type="entry name" value="Znf_RING"/>
</dbReference>
<feature type="domain" description="RING-type" evidence="5">
    <location>
        <begin position="354"/>
        <end position="389"/>
    </location>
</feature>
<dbReference type="InterPro" id="IPR011993">
    <property type="entry name" value="PH-like_dom_sf"/>
</dbReference>
<evidence type="ECO:0000313" key="6">
    <source>
        <dbReference type="Proteomes" id="UP000095280"/>
    </source>
</evidence>
<proteinExistence type="predicted"/>
<dbReference type="WBParaSite" id="maker-uti_cns_0014698-snap-gene-0.3-mRNA-1">
    <property type="protein sequence ID" value="maker-uti_cns_0014698-snap-gene-0.3-mRNA-1"/>
    <property type="gene ID" value="maker-uti_cns_0014698-snap-gene-0.3"/>
</dbReference>
<protein>
    <submittedName>
        <fullName evidence="7 8">RING-type domain-containing protein</fullName>
    </submittedName>
</protein>
<dbReference type="GO" id="GO:0008270">
    <property type="term" value="F:zinc ion binding"/>
    <property type="evidence" value="ECO:0007669"/>
    <property type="project" value="UniProtKB-KW"/>
</dbReference>
<reference evidence="7 8" key="1">
    <citation type="submission" date="2016-11" db="UniProtKB">
        <authorList>
            <consortium name="WormBaseParasite"/>
        </authorList>
    </citation>
    <scope>IDENTIFICATION</scope>
</reference>
<dbReference type="PANTHER" id="PTHR23280:SF13">
    <property type="entry name" value="E3 UBIQUITIN-PROTEIN LIGASE MYLIP"/>
    <property type="match status" value="1"/>
</dbReference>
<dbReference type="InterPro" id="IPR018980">
    <property type="entry name" value="FERM_PH-like_C"/>
</dbReference>
<evidence type="ECO:0000256" key="3">
    <source>
        <dbReference type="ARBA" id="ARBA00022833"/>
    </source>
</evidence>
<keyword evidence="2 4" id="KW-0863">Zinc-finger</keyword>
<keyword evidence="1" id="KW-0479">Metal-binding</keyword>
<organism evidence="6 8">
    <name type="scientific">Macrostomum lignano</name>
    <dbReference type="NCBI Taxonomy" id="282301"/>
    <lineage>
        <taxon>Eukaryota</taxon>
        <taxon>Metazoa</taxon>
        <taxon>Spiralia</taxon>
        <taxon>Lophotrochozoa</taxon>
        <taxon>Platyhelminthes</taxon>
        <taxon>Rhabditophora</taxon>
        <taxon>Macrostomorpha</taxon>
        <taxon>Macrostomida</taxon>
        <taxon>Macrostomidae</taxon>
        <taxon>Macrostomum</taxon>
    </lineage>
</organism>
<evidence type="ECO:0000259" key="5">
    <source>
        <dbReference type="PROSITE" id="PS50089"/>
    </source>
</evidence>
<dbReference type="Pfam" id="PF09379">
    <property type="entry name" value="FERM_N"/>
    <property type="match status" value="1"/>
</dbReference>
<dbReference type="PROSITE" id="PS50089">
    <property type="entry name" value="ZF_RING_2"/>
    <property type="match status" value="1"/>
</dbReference>